<dbReference type="Pfam" id="PF06804">
    <property type="entry name" value="Lipoprotein_18"/>
    <property type="match status" value="1"/>
</dbReference>
<gene>
    <name evidence="2" type="ORF">MNBD_GAMMA08-1510</name>
</gene>
<name>A0A3B0XGG4_9ZZZZ</name>
<sequence length="383" mass="43218">MVSILVGCSSDGEERPEYMDAITLESLEVPPRLSIPDTREALHLPEPSAKVKSPQMSAQTQMSPQTSTVSSSAIAPNFRGFELKNDSRLYWLVIDKPVADVWAILPKFLASEGIEVDRVEKLLGFVDTSWMDEYQITYGSDDGTGSLFSGFSADYKDRFRLRVEAIPNTNKSRLFVAHRGLQISVAEDVSEWVQRDSEPLLEREILYRFILFNGIKETQAMNLLAAYNSYQPRVNKITGFTDQFEVKGESDIIWMRLQVAMDRMDVEIVSSDKASRTLNVSVGNITEEIITPEKDDTGWFDGLFSGKDIVVDESEEYEDNDVEQTPTEKRSAKKINNEDKLKLQITQIAGDTSSQIKLSRADGSVLKDKSAWPFLEALLRQMK</sequence>
<dbReference type="EMBL" id="UOFH01000387">
    <property type="protein sequence ID" value="VAW67405.1"/>
    <property type="molecule type" value="Genomic_DNA"/>
</dbReference>
<evidence type="ECO:0000313" key="2">
    <source>
        <dbReference type="EMBL" id="VAW67405.1"/>
    </source>
</evidence>
<feature type="compositionally biased region" description="Polar residues" evidence="1">
    <location>
        <begin position="54"/>
        <end position="69"/>
    </location>
</feature>
<evidence type="ECO:0008006" key="3">
    <source>
        <dbReference type="Google" id="ProtNLM"/>
    </source>
</evidence>
<evidence type="ECO:0000256" key="1">
    <source>
        <dbReference type="SAM" id="MobiDB-lite"/>
    </source>
</evidence>
<feature type="region of interest" description="Disordered" evidence="1">
    <location>
        <begin position="46"/>
        <end position="69"/>
    </location>
</feature>
<dbReference type="InterPro" id="IPR010653">
    <property type="entry name" value="NlpB/DapX"/>
</dbReference>
<protein>
    <recommendedName>
        <fullName evidence="3">Outer membrane protein assembly factor BamC</fullName>
    </recommendedName>
</protein>
<reference evidence="2" key="1">
    <citation type="submission" date="2018-06" db="EMBL/GenBank/DDBJ databases">
        <authorList>
            <person name="Zhirakovskaya E."/>
        </authorList>
    </citation>
    <scope>NUCLEOTIDE SEQUENCE</scope>
</reference>
<accession>A0A3B0XGG4</accession>
<organism evidence="2">
    <name type="scientific">hydrothermal vent metagenome</name>
    <dbReference type="NCBI Taxonomy" id="652676"/>
    <lineage>
        <taxon>unclassified sequences</taxon>
        <taxon>metagenomes</taxon>
        <taxon>ecological metagenomes</taxon>
    </lineage>
</organism>
<dbReference type="AlphaFoldDB" id="A0A3B0XGG4"/>
<proteinExistence type="predicted"/>